<dbReference type="AlphaFoldDB" id="A0AAD8XMD3"/>
<reference evidence="2" key="1">
    <citation type="submission" date="2021-12" db="EMBL/GenBank/DDBJ databases">
        <title>Comparative genomics, transcriptomics and evolutionary studies reveal genomic signatures of adaptation to plant cell wall in hemibiotrophic fungi.</title>
        <authorList>
            <consortium name="DOE Joint Genome Institute"/>
            <person name="Baroncelli R."/>
            <person name="Diaz J.F."/>
            <person name="Benocci T."/>
            <person name="Peng M."/>
            <person name="Battaglia E."/>
            <person name="Haridas S."/>
            <person name="Andreopoulos W."/>
            <person name="Labutti K."/>
            <person name="Pangilinan J."/>
            <person name="Floch G.L."/>
            <person name="Makela M.R."/>
            <person name="Henrissat B."/>
            <person name="Grigoriev I.V."/>
            <person name="Crouch J.A."/>
            <person name="De Vries R.P."/>
            <person name="Sukno S.A."/>
            <person name="Thon M.R."/>
        </authorList>
    </citation>
    <scope>NUCLEOTIDE SEQUENCE</scope>
    <source>
        <strain evidence="2">CBS 112980</strain>
    </source>
</reference>
<accession>A0AAD8XMD3</accession>
<name>A0AAD8XMD3_GLOAC</name>
<dbReference type="Proteomes" id="UP001244207">
    <property type="component" value="Unassembled WGS sequence"/>
</dbReference>
<feature type="region of interest" description="Disordered" evidence="1">
    <location>
        <begin position="100"/>
        <end position="149"/>
    </location>
</feature>
<keyword evidence="3" id="KW-1185">Reference proteome</keyword>
<organism evidence="2 3">
    <name type="scientific">Glomerella acutata</name>
    <name type="common">Colletotrichum acutatum</name>
    <dbReference type="NCBI Taxonomy" id="27357"/>
    <lineage>
        <taxon>Eukaryota</taxon>
        <taxon>Fungi</taxon>
        <taxon>Dikarya</taxon>
        <taxon>Ascomycota</taxon>
        <taxon>Pezizomycotina</taxon>
        <taxon>Sordariomycetes</taxon>
        <taxon>Hypocreomycetidae</taxon>
        <taxon>Glomerellales</taxon>
        <taxon>Glomerellaceae</taxon>
        <taxon>Colletotrichum</taxon>
        <taxon>Colletotrichum acutatum species complex</taxon>
    </lineage>
</organism>
<feature type="compositionally biased region" description="Polar residues" evidence="1">
    <location>
        <begin position="107"/>
        <end position="116"/>
    </location>
</feature>
<proteinExistence type="predicted"/>
<dbReference type="GeneID" id="85396667"/>
<sequence>MAISYWKSPNDDRAAPPHITSDANCFRSKLGNEGIATIFGRDPHVVPFASPPSFWTVQNFSRSASLQRPRSAWPSVNEVMFGRSGLDSVAGFNPSTADVVKSKHVQDSQARQSTAPASDERCSSVTGRPAKRRCLQKDARPGPYVGCSG</sequence>
<evidence type="ECO:0000313" key="2">
    <source>
        <dbReference type="EMBL" id="KAK1729963.1"/>
    </source>
</evidence>
<dbReference type="EMBL" id="JAHMHS010000009">
    <property type="protein sequence ID" value="KAK1729963.1"/>
    <property type="molecule type" value="Genomic_DNA"/>
</dbReference>
<comment type="caution">
    <text evidence="2">The sequence shown here is derived from an EMBL/GenBank/DDBJ whole genome shotgun (WGS) entry which is preliminary data.</text>
</comment>
<gene>
    <name evidence="2" type="ORF">BDZ83DRAFT_726961</name>
</gene>
<evidence type="ECO:0000313" key="3">
    <source>
        <dbReference type="Proteomes" id="UP001244207"/>
    </source>
</evidence>
<dbReference type="RefSeq" id="XP_060370018.1">
    <property type="nucleotide sequence ID" value="XM_060512769.1"/>
</dbReference>
<protein>
    <submittedName>
        <fullName evidence="2">Uncharacterized protein</fullName>
    </submittedName>
</protein>
<evidence type="ECO:0000256" key="1">
    <source>
        <dbReference type="SAM" id="MobiDB-lite"/>
    </source>
</evidence>